<dbReference type="Pfam" id="PF26639">
    <property type="entry name" value="Het-6_barrel"/>
    <property type="match status" value="1"/>
</dbReference>
<name>A0AAJ0B2X7_9PEZI</name>
<dbReference type="Pfam" id="PF06985">
    <property type="entry name" value="HET"/>
    <property type="match status" value="1"/>
</dbReference>
<dbReference type="PANTHER" id="PTHR24148:SF73">
    <property type="entry name" value="HET DOMAIN PROTEIN (AFU_ORTHOLOGUE AFUA_8G01020)"/>
    <property type="match status" value="1"/>
</dbReference>
<feature type="domain" description="Heterokaryon incompatibility" evidence="2">
    <location>
        <begin position="47"/>
        <end position="199"/>
    </location>
</feature>
<dbReference type="AlphaFoldDB" id="A0AAJ0B2X7"/>
<proteinExistence type="predicted"/>
<keyword evidence="4" id="KW-1185">Reference proteome</keyword>
<reference evidence="3" key="1">
    <citation type="submission" date="2023-06" db="EMBL/GenBank/DDBJ databases">
        <title>Genome-scale phylogeny and comparative genomics of the fungal order Sordariales.</title>
        <authorList>
            <consortium name="Lawrence Berkeley National Laboratory"/>
            <person name="Hensen N."/>
            <person name="Bonometti L."/>
            <person name="Westerberg I."/>
            <person name="Brannstrom I.O."/>
            <person name="Guillou S."/>
            <person name="Cros-Aarteil S."/>
            <person name="Calhoun S."/>
            <person name="Haridas S."/>
            <person name="Kuo A."/>
            <person name="Mondo S."/>
            <person name="Pangilinan J."/>
            <person name="Riley R."/>
            <person name="Labutti K."/>
            <person name="Andreopoulos B."/>
            <person name="Lipzen A."/>
            <person name="Chen C."/>
            <person name="Yanf M."/>
            <person name="Daum C."/>
            <person name="Ng V."/>
            <person name="Clum A."/>
            <person name="Steindorff A."/>
            <person name="Ohm R."/>
            <person name="Martin F."/>
            <person name="Silar P."/>
            <person name="Natvig D."/>
            <person name="Lalanne C."/>
            <person name="Gautier V."/>
            <person name="Ament-Velasquez S.L."/>
            <person name="Kruys A."/>
            <person name="Hutchinson M.I."/>
            <person name="Powell A.J."/>
            <person name="Barry K."/>
            <person name="Miller A.N."/>
            <person name="Grigoriev I.V."/>
            <person name="Debuchy R."/>
            <person name="Gladieux P."/>
            <person name="Thoren M.H."/>
            <person name="Johannesson H."/>
        </authorList>
    </citation>
    <scope>NUCLEOTIDE SEQUENCE</scope>
    <source>
        <strain evidence="3">PSN4</strain>
    </source>
</reference>
<accession>A0AAJ0B2X7</accession>
<organism evidence="3 4">
    <name type="scientific">Echria macrotheca</name>
    <dbReference type="NCBI Taxonomy" id="438768"/>
    <lineage>
        <taxon>Eukaryota</taxon>
        <taxon>Fungi</taxon>
        <taxon>Dikarya</taxon>
        <taxon>Ascomycota</taxon>
        <taxon>Pezizomycotina</taxon>
        <taxon>Sordariomycetes</taxon>
        <taxon>Sordariomycetidae</taxon>
        <taxon>Sordariales</taxon>
        <taxon>Schizotheciaceae</taxon>
        <taxon>Echria</taxon>
    </lineage>
</organism>
<dbReference type="InterPro" id="IPR052895">
    <property type="entry name" value="HetReg/Transcr_Mod"/>
</dbReference>
<evidence type="ECO:0000313" key="4">
    <source>
        <dbReference type="Proteomes" id="UP001239445"/>
    </source>
</evidence>
<protein>
    <submittedName>
        <fullName evidence="3">HET-domain-containing protein</fullName>
    </submittedName>
</protein>
<dbReference type="InterPro" id="IPR010730">
    <property type="entry name" value="HET"/>
</dbReference>
<evidence type="ECO:0000313" key="3">
    <source>
        <dbReference type="EMBL" id="KAK1749403.1"/>
    </source>
</evidence>
<gene>
    <name evidence="3" type="ORF">QBC47DRAFT_355065</name>
</gene>
<dbReference type="EMBL" id="MU839859">
    <property type="protein sequence ID" value="KAK1749403.1"/>
    <property type="molecule type" value="Genomic_DNA"/>
</dbReference>
<dbReference type="PANTHER" id="PTHR24148">
    <property type="entry name" value="ANKYRIN REPEAT DOMAIN-CONTAINING PROTEIN 39 HOMOLOG-RELATED"/>
    <property type="match status" value="1"/>
</dbReference>
<sequence length="634" mass="70219">MAAPTFPYNHLRHENAEIRLLTLRPGSLNDPIHCELTICSLQAAPPYKALSYVWGDAATSSHPHNTILLEGHRFSVTQNLLLALHHLRPQDATAPLTLWVDAICINQANVDERNRQVAVMRQIYASAERVIIWLGGDDEYTADGVMDIIREANDLAQVSSRSEHPPAKDLSDLLRQCADFYFALAVVRPWFSRVWIIQELAMAKRDPLVLIGNRSVSWTVLVGVWNMIAEEILPNLGAENSEQQANQNTNKEVGGDGVQKNLRDDGKSDRWSKVKLDVLDDLFRSVQQKGGETLRRLLIISRTSQSTDPKDKVYALLGLLSPAETSATGSIPIPIDYRKQTWEVFSDATSHIFSRGEGPYFLSGIFLPGTSIPNGLPSWVPDLSRQTSETATQPSGVQFHPPAGIMGASGMGAECMNGYRLSDKRTLRVEGLFIDVIDEIIPLGESLGELVRRLPFVDAVAKTARERPYVKDGATTKACLLMEGFKRNEPLWKTLICSKSWMSGYHMAPVEYGDMYQRLLHGPDHPWGSEYKTDNEYELALAQGIHQKVLFTTTGGLVGVCIPDGRPGDIITLWFGSPVPFVLRATGQTVSIAGTEKSVHQLVGASYVGGIMAGEMVDELYCEDLIDSMSFYVR</sequence>
<feature type="compositionally biased region" description="Polar residues" evidence="1">
    <location>
        <begin position="241"/>
        <end position="251"/>
    </location>
</feature>
<dbReference type="Proteomes" id="UP001239445">
    <property type="component" value="Unassembled WGS sequence"/>
</dbReference>
<evidence type="ECO:0000256" key="1">
    <source>
        <dbReference type="SAM" id="MobiDB-lite"/>
    </source>
</evidence>
<comment type="caution">
    <text evidence="3">The sequence shown here is derived from an EMBL/GenBank/DDBJ whole genome shotgun (WGS) entry which is preliminary data.</text>
</comment>
<evidence type="ECO:0000259" key="2">
    <source>
        <dbReference type="Pfam" id="PF06985"/>
    </source>
</evidence>
<feature type="region of interest" description="Disordered" evidence="1">
    <location>
        <begin position="241"/>
        <end position="266"/>
    </location>
</feature>